<accession>A0ABR4FAC5</accession>
<feature type="compositionally biased region" description="Low complexity" evidence="1">
    <location>
        <begin position="225"/>
        <end position="237"/>
    </location>
</feature>
<reference evidence="2 3" key="1">
    <citation type="submission" date="2024-03" db="EMBL/GenBank/DDBJ databases">
        <title>A high-quality draft genome sequence of Diaporthe vaccinii, a causative agent of upright dieback and viscid rot disease in cranberry plants.</title>
        <authorList>
            <person name="Sarrasin M."/>
            <person name="Lang B.F."/>
            <person name="Burger G."/>
        </authorList>
    </citation>
    <scope>NUCLEOTIDE SEQUENCE [LARGE SCALE GENOMIC DNA]</scope>
    <source>
        <strain evidence="2 3">IS7</strain>
    </source>
</reference>
<dbReference type="EMBL" id="JBAWTH010000005">
    <property type="protein sequence ID" value="KAL2291646.1"/>
    <property type="molecule type" value="Genomic_DNA"/>
</dbReference>
<feature type="region of interest" description="Disordered" evidence="1">
    <location>
        <begin position="17"/>
        <end position="157"/>
    </location>
</feature>
<evidence type="ECO:0000313" key="2">
    <source>
        <dbReference type="EMBL" id="KAL2291646.1"/>
    </source>
</evidence>
<feature type="region of interest" description="Disordered" evidence="1">
    <location>
        <begin position="209"/>
        <end position="287"/>
    </location>
</feature>
<organism evidence="2 3">
    <name type="scientific">Diaporthe vaccinii</name>
    <dbReference type="NCBI Taxonomy" id="105482"/>
    <lineage>
        <taxon>Eukaryota</taxon>
        <taxon>Fungi</taxon>
        <taxon>Dikarya</taxon>
        <taxon>Ascomycota</taxon>
        <taxon>Pezizomycotina</taxon>
        <taxon>Sordariomycetes</taxon>
        <taxon>Sordariomycetidae</taxon>
        <taxon>Diaporthales</taxon>
        <taxon>Diaporthaceae</taxon>
        <taxon>Diaporthe</taxon>
        <taxon>Diaporthe eres species complex</taxon>
    </lineage>
</organism>
<feature type="compositionally biased region" description="Gly residues" evidence="1">
    <location>
        <begin position="40"/>
        <end position="51"/>
    </location>
</feature>
<feature type="compositionally biased region" description="Basic and acidic residues" evidence="1">
    <location>
        <begin position="90"/>
        <end position="100"/>
    </location>
</feature>
<gene>
    <name evidence="2" type="ORF">FJTKL_11872</name>
</gene>
<feature type="compositionally biased region" description="Low complexity" evidence="1">
    <location>
        <begin position="26"/>
        <end position="39"/>
    </location>
</feature>
<proteinExistence type="predicted"/>
<feature type="compositionally biased region" description="Low complexity" evidence="1">
    <location>
        <begin position="353"/>
        <end position="366"/>
    </location>
</feature>
<evidence type="ECO:0000313" key="3">
    <source>
        <dbReference type="Proteomes" id="UP001600888"/>
    </source>
</evidence>
<feature type="compositionally biased region" description="Gly residues" evidence="1">
    <location>
        <begin position="77"/>
        <end position="89"/>
    </location>
</feature>
<name>A0ABR4FAC5_9PEZI</name>
<feature type="region of interest" description="Disordered" evidence="1">
    <location>
        <begin position="346"/>
        <end position="401"/>
    </location>
</feature>
<keyword evidence="3" id="KW-1185">Reference proteome</keyword>
<sequence>MFVVMLIRYACVTKDRADEADNDGQEGSAKAGSGLSSSGGDDGSLGSGGHEGSCALGNTRHTSRAAGGVDGSLPAGGSPGWGDSSGGLDGRGRVARDGHNTDQGGRGGSVGGQSNLGHVGARNNCGLVDNDSGSRCRGSGGGGQVSGHRSTSSDGRVVTSVGAADTLEVLDGLRNSLVRVTISVEALVDVLNKVGVRAVAGSIGVVNTADDEVPGADAGRDNGRARQSLSGSSRALLGGAGNGGQLRSRRLGSRPALGGVAGGEDGSLSGSHRADGRADSNNNGGSGSLALGDLSRAADNLGSAASDGLDGGAVDGRGGLEAGNGGACDLVGGRLGRGLNRCGLGRRGGGRSLGSNRGSLRAGRSRGANREGRLGAGLRSRRGLDTGGPSSSGLAGNGRHRRSLDLRGVGLGVLGGGAGGGRAVKGDGGDGDTAGRGSLGDLVAGLARRVDDSHVLGTTALRVLDVELEVGIKLGDDIDGADREGLDLGILAAAERGRALLLVTTASLEGLGSPWGETAAGLTLSVALLTFESTEAEASIG</sequence>
<protein>
    <submittedName>
        <fullName evidence="2">Uncharacterized protein</fullName>
    </submittedName>
</protein>
<evidence type="ECO:0000256" key="1">
    <source>
        <dbReference type="SAM" id="MobiDB-lite"/>
    </source>
</evidence>
<comment type="caution">
    <text evidence="2">The sequence shown here is derived from an EMBL/GenBank/DDBJ whole genome shotgun (WGS) entry which is preliminary data.</text>
</comment>
<dbReference type="Proteomes" id="UP001600888">
    <property type="component" value="Unassembled WGS sequence"/>
</dbReference>